<keyword evidence="6" id="KW-0408">Iron</keyword>
<dbReference type="STRING" id="1122184.SAMN02745176_02510"/>
<dbReference type="GO" id="GO:0016020">
    <property type="term" value="C:membrane"/>
    <property type="evidence" value="ECO:0007669"/>
    <property type="project" value="InterPro"/>
</dbReference>
<dbReference type="InterPro" id="IPR031001">
    <property type="entry name" value="PR_assoc_PrdC"/>
</dbReference>
<feature type="domain" description="NADH-ubiquinone oxidoreductase 51kDa subunit FMN-binding" evidence="8">
    <location>
        <begin position="83"/>
        <end position="226"/>
    </location>
</feature>
<dbReference type="Proteomes" id="UP000184442">
    <property type="component" value="Unassembled WGS sequence"/>
</dbReference>
<dbReference type="NCBIfam" id="TIGR04481">
    <property type="entry name" value="PR_assoc_PrdC"/>
    <property type="match status" value="1"/>
</dbReference>
<dbReference type="Pfam" id="PF13375">
    <property type="entry name" value="RnfC_N"/>
    <property type="match status" value="1"/>
</dbReference>
<dbReference type="InterPro" id="IPR026902">
    <property type="entry name" value="RnfC_N"/>
</dbReference>
<keyword evidence="4" id="KW-0677">Repeat</keyword>
<evidence type="ECO:0000313" key="10">
    <source>
        <dbReference type="EMBL" id="SHJ13455.1"/>
    </source>
</evidence>
<feature type="domain" description="RnfC Barrel sandwich hybrid" evidence="9">
    <location>
        <begin position="3"/>
        <end position="58"/>
    </location>
</feature>
<gene>
    <name evidence="10" type="ORF">SAMN02745176_02510</name>
</gene>
<organism evidence="10 11">
    <name type="scientific">Lutispora thermophila DSM 19022</name>
    <dbReference type="NCBI Taxonomy" id="1122184"/>
    <lineage>
        <taxon>Bacteria</taxon>
        <taxon>Bacillati</taxon>
        <taxon>Bacillota</taxon>
        <taxon>Clostridia</taxon>
        <taxon>Lutisporales</taxon>
        <taxon>Lutisporaceae</taxon>
        <taxon>Lutispora</taxon>
    </lineage>
</organism>
<keyword evidence="11" id="KW-1185">Reference proteome</keyword>
<evidence type="ECO:0000259" key="8">
    <source>
        <dbReference type="Pfam" id="PF01512"/>
    </source>
</evidence>
<dbReference type="GO" id="GO:0009055">
    <property type="term" value="F:electron transfer activity"/>
    <property type="evidence" value="ECO:0007669"/>
    <property type="project" value="InterPro"/>
</dbReference>
<sequence length="392" mass="42220">MERVELMLRQHVGAPCSPIVKVGDEVKRGQLVAVPTGLGANIHTSVSGIVKDITDISIVIDAFDEQSPDYIPIKETDDYLEAIKEAGIVGAGGAGFPAHVKFKTDLKGGCFIANAAECEPLLAHNIAYLEQNPDVIIRGMKYLMEITNAKVGYIAIKVKHLNAIKAINKALKPEDNISIKILPDMYPAGDERVIVREFTGVELKPGELPSAANAVISNVETIKNVTLAIEQRKPVIDKDLTVAGRVRGAKEGKVFFNVPIGYPVKKYIEKAGGYLEPHGEIILGGPFTGKHGEETSPIVKTLGGIIVAMPFPQEKRKVGILACECGAQEERLREIAAGMGAQVVAERKCKRMVEVNGRWRCEKPGVCPGQASTVLDLKREGAEVILTGTCGD</sequence>
<dbReference type="InterPro" id="IPR037225">
    <property type="entry name" value="Nuo51_FMN-bd_sf"/>
</dbReference>
<name>A0A1M6GU72_9FIRM</name>
<evidence type="ECO:0000256" key="2">
    <source>
        <dbReference type="ARBA" id="ARBA00022485"/>
    </source>
</evidence>
<keyword evidence="7" id="KW-0411">Iron-sulfur</keyword>
<dbReference type="Gene3D" id="3.40.50.11540">
    <property type="entry name" value="NADH-ubiquinone oxidoreductase 51kDa subunit"/>
    <property type="match status" value="1"/>
</dbReference>
<proteinExistence type="predicted"/>
<dbReference type="EMBL" id="FQZS01000017">
    <property type="protein sequence ID" value="SHJ13455.1"/>
    <property type="molecule type" value="Genomic_DNA"/>
</dbReference>
<dbReference type="SUPFAM" id="SSF142019">
    <property type="entry name" value="Nqo1 FMN-binding domain-like"/>
    <property type="match status" value="1"/>
</dbReference>
<keyword evidence="5" id="KW-0249">Electron transport</keyword>
<dbReference type="PANTHER" id="PTHR43034">
    <property type="entry name" value="ION-TRANSLOCATING OXIDOREDUCTASE COMPLEX SUBUNIT C"/>
    <property type="match status" value="1"/>
</dbReference>
<dbReference type="GO" id="GO:0046872">
    <property type="term" value="F:metal ion binding"/>
    <property type="evidence" value="ECO:0007669"/>
    <property type="project" value="UniProtKB-KW"/>
</dbReference>
<dbReference type="Pfam" id="PF01512">
    <property type="entry name" value="Complex1_51K"/>
    <property type="match status" value="1"/>
</dbReference>
<evidence type="ECO:0000259" key="9">
    <source>
        <dbReference type="Pfam" id="PF13375"/>
    </source>
</evidence>
<keyword evidence="3" id="KW-0479">Metal-binding</keyword>
<evidence type="ECO:0000313" key="11">
    <source>
        <dbReference type="Proteomes" id="UP000184442"/>
    </source>
</evidence>
<protein>
    <submittedName>
        <fullName evidence="10">Proline reductase-associated electron transfer protein PrdC</fullName>
    </submittedName>
</protein>
<evidence type="ECO:0000256" key="6">
    <source>
        <dbReference type="ARBA" id="ARBA00023004"/>
    </source>
</evidence>
<evidence type="ECO:0000256" key="7">
    <source>
        <dbReference type="ARBA" id="ARBA00023014"/>
    </source>
</evidence>
<dbReference type="SUPFAM" id="SSF142984">
    <property type="entry name" value="Nqo1 middle domain-like"/>
    <property type="match status" value="1"/>
</dbReference>
<evidence type="ECO:0000256" key="4">
    <source>
        <dbReference type="ARBA" id="ARBA00022737"/>
    </source>
</evidence>
<dbReference type="PANTHER" id="PTHR43034:SF2">
    <property type="entry name" value="ION-TRANSLOCATING OXIDOREDUCTASE COMPLEX SUBUNIT C"/>
    <property type="match status" value="1"/>
</dbReference>
<dbReference type="InterPro" id="IPR010208">
    <property type="entry name" value="Ion_transpt_RnfC/RsxC"/>
</dbReference>
<keyword evidence="2" id="KW-0004">4Fe-4S</keyword>
<evidence type="ECO:0000256" key="3">
    <source>
        <dbReference type="ARBA" id="ARBA00022723"/>
    </source>
</evidence>
<dbReference type="OrthoDB" id="9767754at2"/>
<keyword evidence="1" id="KW-0813">Transport</keyword>
<dbReference type="InterPro" id="IPR011538">
    <property type="entry name" value="Nuo51_FMN-bd"/>
</dbReference>
<evidence type="ECO:0000256" key="5">
    <source>
        <dbReference type="ARBA" id="ARBA00022982"/>
    </source>
</evidence>
<dbReference type="GO" id="GO:0051539">
    <property type="term" value="F:4 iron, 4 sulfur cluster binding"/>
    <property type="evidence" value="ECO:0007669"/>
    <property type="project" value="UniProtKB-KW"/>
</dbReference>
<evidence type="ECO:0000256" key="1">
    <source>
        <dbReference type="ARBA" id="ARBA00022448"/>
    </source>
</evidence>
<accession>A0A1M6GU72</accession>
<reference evidence="10 11" key="1">
    <citation type="submission" date="2016-11" db="EMBL/GenBank/DDBJ databases">
        <authorList>
            <person name="Jaros S."/>
            <person name="Januszkiewicz K."/>
            <person name="Wedrychowicz H."/>
        </authorList>
    </citation>
    <scope>NUCLEOTIDE SEQUENCE [LARGE SCALE GENOMIC DNA]</scope>
    <source>
        <strain evidence="10 11">DSM 19022</strain>
    </source>
</reference>
<dbReference type="AlphaFoldDB" id="A0A1M6GU72"/>